<sequence>MGCAQSRIENEEAVVRCNERRQWMKSAVSARNAFAAAHSAYAVELKNTGAALAEFGQGEPYDPNLPSSYSSSVGVESSAYVAPIQPPSDADLLPPPRPSEFSAASLQRSISMPDLPNKFPSKIKPETTISEDDDEGEEEADDEEEEDEEEERGTRLKRRHRATRADAPYEKINTPVPPPPTVDHHDDDAVTSEKVVIEPPLPPKVPKKLKQGRNVHHQQAQSASTLDAKRGKIVPATRPSVNLSKILMDLDDHFLKASESTLDVLKMLEATRMHYHSNFADSRGHIDHAARIMRVITWNRSFKGLSWTERNKDDDDDDDDDELETHATVLDKILAWEKKLYDEVKAGELMKIEYQRKAVLLDRQKKHGARTETLERTKAAVSHLQTKLIVDLQSVDSTVSEIERIRNKQLYPKLVDLVDGMAKMWQAMLMHHSTQMKIVMDLKALDVSNAPKESSEEQYSRTLQLHQIVKEWHSHFRKLVTHQKEYVTALNSWLKLSIIPIETGLKDKESSPQKPPIQPFLHDWHDHLEKIPLELAANAIQGFSAVISTILTLQDEEIKQKEKCEEVHREYLRKNRVFEEWYQRYAHKMRVSTVGAPESATGATKMDQVEERRSAVQSLKTTLDGEVEAHRKLLKEVREKSVPELFRALLEFADFCTRMYTSLKLIADQTQRQANSPAS</sequence>
<dbReference type="InterPro" id="IPR006867">
    <property type="entry name" value="DUF632"/>
</dbReference>
<dbReference type="AlphaFoldDB" id="A0A8J5FHK9"/>
<feature type="compositionally biased region" description="Acidic residues" evidence="1">
    <location>
        <begin position="129"/>
        <end position="151"/>
    </location>
</feature>
<dbReference type="OrthoDB" id="674656at2759"/>
<feature type="region of interest" description="Disordered" evidence="1">
    <location>
        <begin position="85"/>
        <end position="165"/>
    </location>
</feature>
<name>A0A8J5FHK9_ZINOF</name>
<dbReference type="EMBL" id="JACMSC010000015">
    <property type="protein sequence ID" value="KAG6487545.1"/>
    <property type="molecule type" value="Genomic_DNA"/>
</dbReference>
<evidence type="ECO:0000313" key="4">
    <source>
        <dbReference type="EMBL" id="KAG6487545.1"/>
    </source>
</evidence>
<feature type="domain" description="DUF632" evidence="2">
    <location>
        <begin position="243"/>
        <end position="548"/>
    </location>
</feature>
<dbReference type="PANTHER" id="PTHR21450:SF7">
    <property type="entry name" value="DNA LIGASE (DUF630 AND DUF632)"/>
    <property type="match status" value="1"/>
</dbReference>
<reference evidence="4 5" key="1">
    <citation type="submission" date="2020-08" db="EMBL/GenBank/DDBJ databases">
        <title>Plant Genome Project.</title>
        <authorList>
            <person name="Zhang R.-G."/>
        </authorList>
    </citation>
    <scope>NUCLEOTIDE SEQUENCE [LARGE SCALE GENOMIC DNA]</scope>
    <source>
        <tissue evidence="4">Rhizome</tissue>
    </source>
</reference>
<dbReference type="PANTHER" id="PTHR21450">
    <property type="entry name" value="PROTEIN ALTERED PHOSPHATE STARVATION RESPONSE 1"/>
    <property type="match status" value="1"/>
</dbReference>
<comment type="caution">
    <text evidence="4">The sequence shown here is derived from an EMBL/GenBank/DDBJ whole genome shotgun (WGS) entry which is preliminary data.</text>
</comment>
<protein>
    <submittedName>
        <fullName evidence="4">Uncharacterized protein</fullName>
    </submittedName>
</protein>
<organism evidence="4 5">
    <name type="scientific">Zingiber officinale</name>
    <name type="common">Ginger</name>
    <name type="synonym">Amomum zingiber</name>
    <dbReference type="NCBI Taxonomy" id="94328"/>
    <lineage>
        <taxon>Eukaryota</taxon>
        <taxon>Viridiplantae</taxon>
        <taxon>Streptophyta</taxon>
        <taxon>Embryophyta</taxon>
        <taxon>Tracheophyta</taxon>
        <taxon>Spermatophyta</taxon>
        <taxon>Magnoliopsida</taxon>
        <taxon>Liliopsida</taxon>
        <taxon>Zingiberales</taxon>
        <taxon>Zingiberaceae</taxon>
        <taxon>Zingiber</taxon>
    </lineage>
</organism>
<evidence type="ECO:0000259" key="2">
    <source>
        <dbReference type="Pfam" id="PF04782"/>
    </source>
</evidence>
<dbReference type="Proteomes" id="UP000734854">
    <property type="component" value="Unassembled WGS sequence"/>
</dbReference>
<evidence type="ECO:0000313" key="5">
    <source>
        <dbReference type="Proteomes" id="UP000734854"/>
    </source>
</evidence>
<evidence type="ECO:0000259" key="3">
    <source>
        <dbReference type="Pfam" id="PF04783"/>
    </source>
</evidence>
<proteinExistence type="predicted"/>
<dbReference type="InterPro" id="IPR006868">
    <property type="entry name" value="DUF630"/>
</dbReference>
<accession>A0A8J5FHK9</accession>
<evidence type="ECO:0000256" key="1">
    <source>
        <dbReference type="SAM" id="MobiDB-lite"/>
    </source>
</evidence>
<feature type="region of interest" description="Disordered" evidence="1">
    <location>
        <begin position="56"/>
        <end position="75"/>
    </location>
</feature>
<keyword evidence="5" id="KW-1185">Reference proteome</keyword>
<dbReference type="Pfam" id="PF04783">
    <property type="entry name" value="DUF630"/>
    <property type="match status" value="1"/>
</dbReference>
<dbReference type="Pfam" id="PF04782">
    <property type="entry name" value="DUF632"/>
    <property type="match status" value="1"/>
</dbReference>
<feature type="domain" description="DUF630" evidence="3">
    <location>
        <begin position="1"/>
        <end position="59"/>
    </location>
</feature>
<gene>
    <name evidence="4" type="ORF">ZIOFF_056133</name>
</gene>